<name>A0A1C0B054_9BACT</name>
<dbReference type="SMART" id="SM00267">
    <property type="entry name" value="GGDEF"/>
    <property type="match status" value="1"/>
</dbReference>
<dbReference type="PANTHER" id="PTHR45138:SF9">
    <property type="entry name" value="DIGUANYLATE CYCLASE DGCM-RELATED"/>
    <property type="match status" value="1"/>
</dbReference>
<dbReference type="RefSeq" id="WP_066175423.1">
    <property type="nucleotide sequence ID" value="NZ_CP036246.2"/>
</dbReference>
<keyword evidence="3" id="KW-0597">Phosphoprotein</keyword>
<dbReference type="AlphaFoldDB" id="A0A1C0B054"/>
<reference evidence="7 9" key="2">
    <citation type="submission" date="2019-09" db="EMBL/GenBank/DDBJ databases">
        <title>Complete genome sequencing of four Arcobacter species reveals a diverse suite of mobile elements.</title>
        <authorList>
            <person name="Miller W.G."/>
            <person name="Yee E."/>
            <person name="Bono J.L."/>
        </authorList>
    </citation>
    <scope>NUCLEOTIDE SEQUENCE [LARGE SCALE GENOMIC DNA]</scope>
    <source>
        <strain evidence="7 9">CCUG 56899</strain>
    </source>
</reference>
<feature type="domain" description="Response regulatory" evidence="4">
    <location>
        <begin position="8"/>
        <end position="123"/>
    </location>
</feature>
<gene>
    <name evidence="6" type="primary">cph2_1</name>
    <name evidence="6" type="ORF">AAX28_00794</name>
    <name evidence="7" type="ORF">APORC_0736</name>
</gene>
<dbReference type="SUPFAM" id="SSF55073">
    <property type="entry name" value="Nucleotide cyclase"/>
    <property type="match status" value="1"/>
</dbReference>
<dbReference type="SUPFAM" id="SSF52172">
    <property type="entry name" value="CheY-like"/>
    <property type="match status" value="1"/>
</dbReference>
<feature type="modified residue" description="4-aspartylphosphate" evidence="3">
    <location>
        <position position="56"/>
    </location>
</feature>
<dbReference type="InterPro" id="IPR001789">
    <property type="entry name" value="Sig_transdc_resp-reg_receiver"/>
</dbReference>
<dbReference type="InterPro" id="IPR000160">
    <property type="entry name" value="GGDEF_dom"/>
</dbReference>
<dbReference type="FunFam" id="3.30.70.270:FF:000001">
    <property type="entry name" value="Diguanylate cyclase domain protein"/>
    <property type="match status" value="1"/>
</dbReference>
<dbReference type="GO" id="GO:0043709">
    <property type="term" value="P:cell adhesion involved in single-species biofilm formation"/>
    <property type="evidence" value="ECO:0007669"/>
    <property type="project" value="TreeGrafter"/>
</dbReference>
<evidence type="ECO:0000313" key="8">
    <source>
        <dbReference type="Proteomes" id="UP000093159"/>
    </source>
</evidence>
<dbReference type="GO" id="GO:0052621">
    <property type="term" value="F:diguanylate cyclase activity"/>
    <property type="evidence" value="ECO:0007669"/>
    <property type="project" value="UniProtKB-EC"/>
</dbReference>
<evidence type="ECO:0000256" key="3">
    <source>
        <dbReference type="PROSITE-ProRule" id="PRU00169"/>
    </source>
</evidence>
<evidence type="ECO:0000313" key="6">
    <source>
        <dbReference type="EMBL" id="OCL93251.1"/>
    </source>
</evidence>
<feature type="domain" description="GGDEF" evidence="5">
    <location>
        <begin position="166"/>
        <end position="303"/>
    </location>
</feature>
<dbReference type="Pfam" id="PF00990">
    <property type="entry name" value="GGDEF"/>
    <property type="match status" value="1"/>
</dbReference>
<dbReference type="PROSITE" id="PS50110">
    <property type="entry name" value="RESPONSE_REGULATORY"/>
    <property type="match status" value="1"/>
</dbReference>
<dbReference type="InterPro" id="IPR029787">
    <property type="entry name" value="Nucleotide_cyclase"/>
</dbReference>
<evidence type="ECO:0000313" key="9">
    <source>
        <dbReference type="Proteomes" id="UP000322644"/>
    </source>
</evidence>
<dbReference type="CDD" id="cd01949">
    <property type="entry name" value="GGDEF"/>
    <property type="match status" value="1"/>
</dbReference>
<keyword evidence="8" id="KW-1185">Reference proteome</keyword>
<organism evidence="7 9">
    <name type="scientific">Arcobacter porcinus</name>
    <dbReference type="NCBI Taxonomy" id="1935204"/>
    <lineage>
        <taxon>Bacteria</taxon>
        <taxon>Pseudomonadati</taxon>
        <taxon>Campylobacterota</taxon>
        <taxon>Epsilonproteobacteria</taxon>
        <taxon>Campylobacterales</taxon>
        <taxon>Arcobacteraceae</taxon>
        <taxon>Arcobacter</taxon>
    </lineage>
</organism>
<evidence type="ECO:0000313" key="7">
    <source>
        <dbReference type="EMBL" id="QEP40351.1"/>
    </source>
</evidence>
<dbReference type="EMBL" id="CP036246">
    <property type="protein sequence ID" value="QEP40351.1"/>
    <property type="molecule type" value="Genomic_DNA"/>
</dbReference>
<dbReference type="Gene3D" id="3.30.70.270">
    <property type="match status" value="1"/>
</dbReference>
<dbReference type="KEGG" id="apoc:APORC_0736"/>
<dbReference type="GO" id="GO:0000160">
    <property type="term" value="P:phosphorelay signal transduction system"/>
    <property type="evidence" value="ECO:0007669"/>
    <property type="project" value="InterPro"/>
</dbReference>
<evidence type="ECO:0000256" key="1">
    <source>
        <dbReference type="ARBA" id="ARBA00012528"/>
    </source>
</evidence>
<dbReference type="InterPro" id="IPR011006">
    <property type="entry name" value="CheY-like_superfamily"/>
</dbReference>
<dbReference type="OrthoDB" id="9778432at2"/>
<dbReference type="Proteomes" id="UP000093159">
    <property type="component" value="Unassembled WGS sequence"/>
</dbReference>
<dbReference type="InterPro" id="IPR050469">
    <property type="entry name" value="Diguanylate_Cyclase"/>
</dbReference>
<dbReference type="EMBL" id="LDIR01000001">
    <property type="protein sequence ID" value="OCL93251.1"/>
    <property type="molecule type" value="Genomic_DNA"/>
</dbReference>
<dbReference type="SMART" id="SM00448">
    <property type="entry name" value="REC"/>
    <property type="match status" value="1"/>
</dbReference>
<dbReference type="InterPro" id="IPR043128">
    <property type="entry name" value="Rev_trsase/Diguanyl_cyclase"/>
</dbReference>
<dbReference type="Pfam" id="PF00072">
    <property type="entry name" value="Response_reg"/>
    <property type="match status" value="1"/>
</dbReference>
<dbReference type="GO" id="GO:0005886">
    <property type="term" value="C:plasma membrane"/>
    <property type="evidence" value="ECO:0007669"/>
    <property type="project" value="TreeGrafter"/>
</dbReference>
<accession>A0A1C0B054</accession>
<proteinExistence type="predicted"/>
<reference evidence="7 9" key="3">
    <citation type="submission" date="2019-09" db="EMBL/GenBank/DDBJ databases">
        <title>Taxonomic note: a critical rebuttal of the proposed division of the genus Arcobacter into six genera, emended descriptions of Arcobacter anaerophilus and the genus Arcobacter, and an assessment of genus-level boundaries for Epsilonproteobacteria using in silico genomic comparator tools.</title>
        <authorList>
            <person name="On S.L.W."/>
            <person name="Miller W.G."/>
            <person name="Biggs P."/>
            <person name="Cornelius A."/>
            <person name="Vandamme P."/>
        </authorList>
    </citation>
    <scope>NUCLEOTIDE SEQUENCE [LARGE SCALE GENOMIC DNA]</scope>
    <source>
        <strain evidence="7 9">CCUG 56899</strain>
    </source>
</reference>
<dbReference type="GO" id="GO:1902201">
    <property type="term" value="P:negative regulation of bacterial-type flagellum-dependent cell motility"/>
    <property type="evidence" value="ECO:0007669"/>
    <property type="project" value="TreeGrafter"/>
</dbReference>
<sequence length="303" mass="35140">MLEDERSTILIVDDKNTNILILNNILQDDYKIEEAKSKEEALKKIKTKDVDLVLIDVQMQEETSYELCKEIKEDPKTKKIPIIFLSSKNSESDEEFGLNLGAIDYIQKPYSKVILKARVRNQIFLKEQTELLEKLSMYDALTNIKNRRYFDEVFKQTYSVIKRENTNLAIMMIDVDFFKLYNDNYGHGKGDEALKKVAKILEKNLNRPNDLVARYGGEEFVVLLKNIDLDGLKYMSNLLVEAVEEEKLEHEFSKISTFITISLGAVLYEANQKLEILEIMKLADEALYEAKNRGRNQCVVKTI</sequence>
<evidence type="ECO:0000256" key="2">
    <source>
        <dbReference type="ARBA" id="ARBA00034247"/>
    </source>
</evidence>
<evidence type="ECO:0000259" key="4">
    <source>
        <dbReference type="PROSITE" id="PS50110"/>
    </source>
</evidence>
<dbReference type="EC" id="2.7.7.65" evidence="1"/>
<protein>
    <recommendedName>
        <fullName evidence="1">diguanylate cyclase</fullName>
        <ecNumber evidence="1">2.7.7.65</ecNumber>
    </recommendedName>
</protein>
<evidence type="ECO:0000259" key="5">
    <source>
        <dbReference type="PROSITE" id="PS50887"/>
    </source>
</evidence>
<dbReference type="PANTHER" id="PTHR45138">
    <property type="entry name" value="REGULATORY COMPONENTS OF SENSORY TRANSDUCTION SYSTEM"/>
    <property type="match status" value="1"/>
</dbReference>
<dbReference type="NCBIfam" id="TIGR00254">
    <property type="entry name" value="GGDEF"/>
    <property type="match status" value="1"/>
</dbReference>
<comment type="catalytic activity">
    <reaction evidence="2">
        <text>2 GTP = 3',3'-c-di-GMP + 2 diphosphate</text>
        <dbReference type="Rhea" id="RHEA:24898"/>
        <dbReference type="ChEBI" id="CHEBI:33019"/>
        <dbReference type="ChEBI" id="CHEBI:37565"/>
        <dbReference type="ChEBI" id="CHEBI:58805"/>
        <dbReference type="EC" id="2.7.7.65"/>
    </reaction>
</comment>
<reference evidence="6 8" key="1">
    <citation type="submission" date="2015-05" db="EMBL/GenBank/DDBJ databases">
        <authorList>
            <person name="Rovetto F."/>
            <person name="Cocolin L."/>
            <person name="Illeghems K."/>
            <person name="Van Nieuwerburgh F."/>
            <person name="Houf K."/>
        </authorList>
    </citation>
    <scope>NUCLEOTIDE SEQUENCE [LARGE SCALE GENOMIC DNA]</scope>
    <source>
        <strain evidence="6 8">117434</strain>
    </source>
</reference>
<dbReference type="Proteomes" id="UP000322644">
    <property type="component" value="Chromosome"/>
</dbReference>
<dbReference type="Gene3D" id="3.40.50.2300">
    <property type="match status" value="1"/>
</dbReference>
<dbReference type="PROSITE" id="PS50887">
    <property type="entry name" value="GGDEF"/>
    <property type="match status" value="1"/>
</dbReference>